<dbReference type="SMART" id="SM00225">
    <property type="entry name" value="BTB"/>
    <property type="match status" value="1"/>
</dbReference>
<evidence type="ECO:0008006" key="5">
    <source>
        <dbReference type="Google" id="ProtNLM"/>
    </source>
</evidence>
<dbReference type="AlphaFoldDB" id="A0A2G5SVA5"/>
<evidence type="ECO:0000313" key="4">
    <source>
        <dbReference type="Proteomes" id="UP000230233"/>
    </source>
</evidence>
<dbReference type="InterPro" id="IPR011333">
    <property type="entry name" value="SKP1/BTB/POZ_sf"/>
</dbReference>
<name>A0A2G5SVA5_9PELO</name>
<dbReference type="Gene3D" id="3.30.710.10">
    <property type="entry name" value="Potassium Channel Kv1.1, Chain A"/>
    <property type="match status" value="1"/>
</dbReference>
<keyword evidence="4" id="KW-1185">Reference proteome</keyword>
<dbReference type="InterPro" id="IPR000210">
    <property type="entry name" value="BTB/POZ_dom"/>
</dbReference>
<dbReference type="GO" id="GO:0030163">
    <property type="term" value="P:protein catabolic process"/>
    <property type="evidence" value="ECO:0007669"/>
    <property type="project" value="UniProtKB-ARBA"/>
</dbReference>
<reference evidence="4" key="1">
    <citation type="submission" date="2017-10" db="EMBL/GenBank/DDBJ databases">
        <title>Rapid genome shrinkage in a self-fertile nematode reveals novel sperm competition proteins.</title>
        <authorList>
            <person name="Yin D."/>
            <person name="Schwarz E.M."/>
            <person name="Thomas C.G."/>
            <person name="Felde R.L."/>
            <person name="Korf I.F."/>
            <person name="Cutter A.D."/>
            <person name="Schartner C.M."/>
            <person name="Ralston E.J."/>
            <person name="Meyer B.J."/>
            <person name="Haag E.S."/>
        </authorList>
    </citation>
    <scope>NUCLEOTIDE SEQUENCE [LARGE SCALE GENOMIC DNA]</scope>
    <source>
        <strain evidence="4">JU1422</strain>
    </source>
</reference>
<dbReference type="OrthoDB" id="646702at2759"/>
<accession>A0A2G5SVA5</accession>
<proteinExistence type="predicted"/>
<dbReference type="SUPFAM" id="SSF49599">
    <property type="entry name" value="TRAF domain-like"/>
    <property type="match status" value="1"/>
</dbReference>
<comment type="caution">
    <text evidence="3">The sequence shown here is derived from an EMBL/GenBank/DDBJ whole genome shotgun (WGS) entry which is preliminary data.</text>
</comment>
<dbReference type="Gene3D" id="2.60.210.10">
    <property type="entry name" value="Apoptosis, Tumor Necrosis Factor Receptor Associated Protein 2, Chain A"/>
    <property type="match status" value="1"/>
</dbReference>
<dbReference type="Pfam" id="PF00651">
    <property type="entry name" value="BTB"/>
    <property type="match status" value="1"/>
</dbReference>
<dbReference type="InterPro" id="IPR002083">
    <property type="entry name" value="MATH/TRAF_dom"/>
</dbReference>
<evidence type="ECO:0000259" key="2">
    <source>
        <dbReference type="PROSITE" id="PS50144"/>
    </source>
</evidence>
<feature type="domain" description="BTB" evidence="1">
    <location>
        <begin position="182"/>
        <end position="244"/>
    </location>
</feature>
<dbReference type="PANTHER" id="PTHR24413">
    <property type="entry name" value="SPECKLE-TYPE POZ PROTEIN"/>
    <property type="match status" value="1"/>
</dbReference>
<dbReference type="STRING" id="1611254.A0A2G5SVA5"/>
<dbReference type="EMBL" id="PDUG01000006">
    <property type="protein sequence ID" value="PIC19055.1"/>
    <property type="molecule type" value="Genomic_DNA"/>
</dbReference>
<dbReference type="SUPFAM" id="SSF54695">
    <property type="entry name" value="POZ domain"/>
    <property type="match status" value="1"/>
</dbReference>
<gene>
    <name evidence="3" type="primary">Cnig_chr_X.g24733</name>
    <name evidence="3" type="ORF">B9Z55_024733</name>
</gene>
<evidence type="ECO:0000313" key="3">
    <source>
        <dbReference type="EMBL" id="PIC19055.1"/>
    </source>
</evidence>
<feature type="domain" description="MATH" evidence="2">
    <location>
        <begin position="21"/>
        <end position="147"/>
    </location>
</feature>
<dbReference type="PROSITE" id="PS50144">
    <property type="entry name" value="MATH"/>
    <property type="match status" value="1"/>
</dbReference>
<organism evidence="3 4">
    <name type="scientific">Caenorhabditis nigoni</name>
    <dbReference type="NCBI Taxonomy" id="1611254"/>
    <lineage>
        <taxon>Eukaryota</taxon>
        <taxon>Metazoa</taxon>
        <taxon>Ecdysozoa</taxon>
        <taxon>Nematoda</taxon>
        <taxon>Chromadorea</taxon>
        <taxon>Rhabditida</taxon>
        <taxon>Rhabditina</taxon>
        <taxon>Rhabditomorpha</taxon>
        <taxon>Rhabditoidea</taxon>
        <taxon>Rhabditidae</taxon>
        <taxon>Peloderinae</taxon>
        <taxon>Caenorhabditis</taxon>
    </lineage>
</organism>
<dbReference type="InterPro" id="IPR008974">
    <property type="entry name" value="TRAF-like"/>
</dbReference>
<protein>
    <recommendedName>
        <fullName evidence="5">BTB domain-containing protein</fullName>
    </recommendedName>
</protein>
<dbReference type="PROSITE" id="PS50097">
    <property type="entry name" value="BTB"/>
    <property type="match status" value="1"/>
</dbReference>
<dbReference type="Proteomes" id="UP000230233">
    <property type="component" value="Chromosome X"/>
</dbReference>
<evidence type="ECO:0000259" key="1">
    <source>
        <dbReference type="PROSITE" id="PS50097"/>
    </source>
</evidence>
<sequence length="359" mass="41385">MNIPIFEVFTMEQLPEENKGRMIWNWTIDNIAEKRERSGLGYFVASPTFVSNEWKFQMQLYPAGLIEKEHMSLKFSITKKPVPTTNFRLRLFIRNEKKKEEIQSGTETNLVLSAPATVTFGYFCVFRDLSDNYLIKPDGPLQIFAEVTFEMNAAPENATGTIVRDLSQLDGFRNLFKSGHLSDFTIVSSEGKEFPTHSVILSARSEYFAALFRCEGAKEVIEKKVVFQDISAETIETILRHIYTEVSVHRALAEEELTNELVSAVDMLRIPTLIFRIGETLVTAMTVDNVIRRLVFASKLKLSEHYYALILYFNLNKTRVLKTEDYKMLCEQNKDMMLKIFEADALRHETVYVSTPFPF</sequence>